<dbReference type="AlphaFoldDB" id="A0A8X6RTR7"/>
<evidence type="ECO:0000313" key="1">
    <source>
        <dbReference type="EMBL" id="GFY00446.1"/>
    </source>
</evidence>
<keyword evidence="2" id="KW-1185">Reference proteome</keyword>
<sequence>MQVRSVKVYPQATLASELLMAKVNLTQFQQTTTIYNPCGYQHFLEKSAYIIDRDIIIYSNFQKHPYGYQVTNLVNKNDANLAVSPIFCQISIGSLL</sequence>
<name>A0A8X6RTR7_TRICX</name>
<accession>A0A8X6RTR7</accession>
<reference evidence="1" key="1">
    <citation type="submission" date="2020-08" db="EMBL/GenBank/DDBJ databases">
        <title>Multicomponent nature underlies the extraordinary mechanical properties of spider dragline silk.</title>
        <authorList>
            <person name="Kono N."/>
            <person name="Nakamura H."/>
            <person name="Mori M."/>
            <person name="Yoshida Y."/>
            <person name="Ohtoshi R."/>
            <person name="Malay A.D."/>
            <person name="Moran D.A.P."/>
            <person name="Tomita M."/>
            <person name="Numata K."/>
            <person name="Arakawa K."/>
        </authorList>
    </citation>
    <scope>NUCLEOTIDE SEQUENCE</scope>
</reference>
<gene>
    <name evidence="1" type="ORF">TNCV_1664851</name>
</gene>
<evidence type="ECO:0000313" key="2">
    <source>
        <dbReference type="Proteomes" id="UP000887159"/>
    </source>
</evidence>
<proteinExistence type="predicted"/>
<dbReference type="EMBL" id="BMAU01021220">
    <property type="protein sequence ID" value="GFY00446.1"/>
    <property type="molecule type" value="Genomic_DNA"/>
</dbReference>
<comment type="caution">
    <text evidence="1">The sequence shown here is derived from an EMBL/GenBank/DDBJ whole genome shotgun (WGS) entry which is preliminary data.</text>
</comment>
<organism evidence="1 2">
    <name type="scientific">Trichonephila clavipes</name>
    <name type="common">Golden silk orbweaver</name>
    <name type="synonym">Nephila clavipes</name>
    <dbReference type="NCBI Taxonomy" id="2585209"/>
    <lineage>
        <taxon>Eukaryota</taxon>
        <taxon>Metazoa</taxon>
        <taxon>Ecdysozoa</taxon>
        <taxon>Arthropoda</taxon>
        <taxon>Chelicerata</taxon>
        <taxon>Arachnida</taxon>
        <taxon>Araneae</taxon>
        <taxon>Araneomorphae</taxon>
        <taxon>Entelegynae</taxon>
        <taxon>Araneoidea</taxon>
        <taxon>Nephilidae</taxon>
        <taxon>Trichonephila</taxon>
    </lineage>
</organism>
<protein>
    <submittedName>
        <fullName evidence="1">Uncharacterized protein</fullName>
    </submittedName>
</protein>
<dbReference type="Proteomes" id="UP000887159">
    <property type="component" value="Unassembled WGS sequence"/>
</dbReference>